<evidence type="ECO:0000259" key="8">
    <source>
        <dbReference type="PROSITE" id="PS50071"/>
    </source>
</evidence>
<gene>
    <name evidence="9" type="ORF">LIER_01471</name>
</gene>
<dbReference type="SMART" id="SM00389">
    <property type="entry name" value="HOX"/>
    <property type="match status" value="1"/>
</dbReference>
<name>A0AAV3NLI5_LITER</name>
<feature type="DNA-binding region" description="Homeobox" evidence="5">
    <location>
        <begin position="282"/>
        <end position="341"/>
    </location>
</feature>
<dbReference type="AlphaFoldDB" id="A0AAV3NLI5"/>
<reference evidence="9 10" key="1">
    <citation type="submission" date="2024-01" db="EMBL/GenBank/DDBJ databases">
        <title>The complete chloroplast genome sequence of Lithospermum erythrorhizon: insights into the phylogenetic relationship among Boraginaceae species and the maternal lineages of purple gromwells.</title>
        <authorList>
            <person name="Okada T."/>
            <person name="Watanabe K."/>
        </authorList>
    </citation>
    <scope>NUCLEOTIDE SEQUENCE [LARGE SCALE GENOMIC DNA]</scope>
</reference>
<feature type="region of interest" description="Disordered" evidence="7">
    <location>
        <begin position="334"/>
        <end position="357"/>
    </location>
</feature>
<comment type="subcellular location">
    <subcellularLocation>
        <location evidence="1 5 6">Nucleus</location>
    </subcellularLocation>
</comment>
<dbReference type="GO" id="GO:0005634">
    <property type="term" value="C:nucleus"/>
    <property type="evidence" value="ECO:0007669"/>
    <property type="project" value="UniProtKB-SubCell"/>
</dbReference>
<dbReference type="SUPFAM" id="SSF46689">
    <property type="entry name" value="Homeodomain-like"/>
    <property type="match status" value="1"/>
</dbReference>
<accession>A0AAV3NLI5</accession>
<evidence type="ECO:0000256" key="3">
    <source>
        <dbReference type="ARBA" id="ARBA00023155"/>
    </source>
</evidence>
<keyword evidence="2 5" id="KW-0238">DNA-binding</keyword>
<dbReference type="Proteomes" id="UP001454036">
    <property type="component" value="Unassembled WGS sequence"/>
</dbReference>
<evidence type="ECO:0000256" key="2">
    <source>
        <dbReference type="ARBA" id="ARBA00023125"/>
    </source>
</evidence>
<dbReference type="InterPro" id="IPR001356">
    <property type="entry name" value="HD"/>
</dbReference>
<feature type="compositionally biased region" description="Low complexity" evidence="7">
    <location>
        <begin position="40"/>
        <end position="55"/>
    </location>
</feature>
<organism evidence="9 10">
    <name type="scientific">Lithospermum erythrorhizon</name>
    <name type="common">Purple gromwell</name>
    <name type="synonym">Lithospermum officinale var. erythrorhizon</name>
    <dbReference type="NCBI Taxonomy" id="34254"/>
    <lineage>
        <taxon>Eukaryota</taxon>
        <taxon>Viridiplantae</taxon>
        <taxon>Streptophyta</taxon>
        <taxon>Embryophyta</taxon>
        <taxon>Tracheophyta</taxon>
        <taxon>Spermatophyta</taxon>
        <taxon>Magnoliopsida</taxon>
        <taxon>eudicotyledons</taxon>
        <taxon>Gunneridae</taxon>
        <taxon>Pentapetalae</taxon>
        <taxon>asterids</taxon>
        <taxon>lamiids</taxon>
        <taxon>Boraginales</taxon>
        <taxon>Boraginaceae</taxon>
        <taxon>Boraginoideae</taxon>
        <taxon>Lithospermeae</taxon>
        <taxon>Lithospermum</taxon>
    </lineage>
</organism>
<dbReference type="EMBL" id="BAABME010000142">
    <property type="protein sequence ID" value="GAA0140044.1"/>
    <property type="molecule type" value="Genomic_DNA"/>
</dbReference>
<evidence type="ECO:0000256" key="6">
    <source>
        <dbReference type="RuleBase" id="RU000682"/>
    </source>
</evidence>
<evidence type="ECO:0000256" key="1">
    <source>
        <dbReference type="ARBA" id="ARBA00004123"/>
    </source>
</evidence>
<comment type="caution">
    <text evidence="9">The sequence shown here is derived from an EMBL/GenBank/DDBJ whole genome shotgun (WGS) entry which is preliminary data.</text>
</comment>
<dbReference type="GO" id="GO:0000981">
    <property type="term" value="F:DNA-binding transcription factor activity, RNA polymerase II-specific"/>
    <property type="evidence" value="ECO:0007669"/>
    <property type="project" value="TreeGrafter"/>
</dbReference>
<feature type="compositionally biased region" description="Acidic residues" evidence="7">
    <location>
        <begin position="142"/>
        <end position="165"/>
    </location>
</feature>
<evidence type="ECO:0000256" key="7">
    <source>
        <dbReference type="SAM" id="MobiDB-lite"/>
    </source>
</evidence>
<evidence type="ECO:0000256" key="4">
    <source>
        <dbReference type="ARBA" id="ARBA00023242"/>
    </source>
</evidence>
<dbReference type="Gene3D" id="1.10.10.60">
    <property type="entry name" value="Homeodomain-like"/>
    <property type="match status" value="1"/>
</dbReference>
<feature type="compositionally biased region" description="Basic residues" evidence="7">
    <location>
        <begin position="13"/>
        <end position="23"/>
    </location>
</feature>
<dbReference type="PANTHER" id="PTHR15467">
    <property type="entry name" value="ZINC-FINGERS AND HOMEOBOXES RELATED"/>
    <property type="match status" value="1"/>
</dbReference>
<dbReference type="PROSITE" id="PS50071">
    <property type="entry name" value="HOMEOBOX_2"/>
    <property type="match status" value="1"/>
</dbReference>
<evidence type="ECO:0000256" key="5">
    <source>
        <dbReference type="PROSITE-ProRule" id="PRU00108"/>
    </source>
</evidence>
<feature type="region of interest" description="Disordered" evidence="7">
    <location>
        <begin position="13"/>
        <end position="81"/>
    </location>
</feature>
<dbReference type="Pfam" id="PF00046">
    <property type="entry name" value="Homeodomain"/>
    <property type="match status" value="1"/>
</dbReference>
<feature type="compositionally biased region" description="Polar residues" evidence="7">
    <location>
        <begin position="348"/>
        <end position="357"/>
    </location>
</feature>
<keyword evidence="3 5" id="KW-0371">Homeobox</keyword>
<keyword evidence="10" id="KW-1185">Reference proteome</keyword>
<proteinExistence type="predicted"/>
<dbReference type="PANTHER" id="PTHR15467:SF9">
    <property type="entry name" value="HOMEOBOX DOMAIN-CONTAINING PROTEIN"/>
    <property type="match status" value="1"/>
</dbReference>
<dbReference type="CDD" id="cd00086">
    <property type="entry name" value="homeodomain"/>
    <property type="match status" value="1"/>
</dbReference>
<dbReference type="GO" id="GO:0003677">
    <property type="term" value="F:DNA binding"/>
    <property type="evidence" value="ECO:0007669"/>
    <property type="project" value="UniProtKB-UniRule"/>
</dbReference>
<evidence type="ECO:0000313" key="10">
    <source>
        <dbReference type="Proteomes" id="UP001454036"/>
    </source>
</evidence>
<keyword evidence="4 5" id="KW-0539">Nucleus</keyword>
<sequence length="357" mass="40634">MTSFSLRISVAIGHHHHHHHQQRRPTTTTSFSLPWRQPPSSVVTFSRRKSSSSSSDITPKTHKKKSKQVSNKNIDKNDDLDGDPFEALFKMLEEDLENDELSLDDIGDEISEEEMKKLEEELEEALKDDELFAAFGSNVEKVEEETELDEEDEDNKEMEDKEDDGGGVNQLQLKTWQQRRLAQALKKGRRKISIKDLAADLCLDRAIVLDILREPPPSLLMLSAALPDEPSETTLEPVPKAIEPVTTEVEVSPLEQASDDSPEIMLVDTETEKLPVHVMQRSWSAKKRLKRVQLETLERVYGRTKRPTNAMISSIVHVTNLPRKKVVKWFEDKRSEEGVPNNRVPYQPSASKTASIQ</sequence>
<feature type="domain" description="Homeobox" evidence="8">
    <location>
        <begin position="280"/>
        <end position="340"/>
    </location>
</feature>
<protein>
    <submittedName>
        <fullName evidence="9">Homeodomain transcription factor</fullName>
    </submittedName>
</protein>
<dbReference type="InterPro" id="IPR009057">
    <property type="entry name" value="Homeodomain-like_sf"/>
</dbReference>
<evidence type="ECO:0000313" key="9">
    <source>
        <dbReference type="EMBL" id="GAA0140044.1"/>
    </source>
</evidence>
<feature type="region of interest" description="Disordered" evidence="7">
    <location>
        <begin position="141"/>
        <end position="173"/>
    </location>
</feature>